<dbReference type="SUPFAM" id="SSF53850">
    <property type="entry name" value="Periplasmic binding protein-like II"/>
    <property type="match status" value="1"/>
</dbReference>
<organism evidence="6 7">
    <name type="scientific">Cognatishimia maritima</name>
    <dbReference type="NCBI Taxonomy" id="870908"/>
    <lineage>
        <taxon>Bacteria</taxon>
        <taxon>Pseudomonadati</taxon>
        <taxon>Pseudomonadota</taxon>
        <taxon>Alphaproteobacteria</taxon>
        <taxon>Rhodobacterales</taxon>
        <taxon>Paracoccaceae</taxon>
        <taxon>Cognatishimia</taxon>
    </lineage>
</organism>
<dbReference type="Gene3D" id="3.40.190.290">
    <property type="match status" value="1"/>
</dbReference>
<dbReference type="SUPFAM" id="SSF46785">
    <property type="entry name" value="Winged helix' DNA-binding domain"/>
    <property type="match status" value="1"/>
</dbReference>
<dbReference type="InterPro" id="IPR017685">
    <property type="entry name" value="ArgP"/>
</dbReference>
<dbReference type="Proteomes" id="UP000184211">
    <property type="component" value="Unassembled WGS sequence"/>
</dbReference>
<dbReference type="STRING" id="870908.SAMN04488044_0775"/>
<reference evidence="7" key="1">
    <citation type="submission" date="2016-11" db="EMBL/GenBank/DDBJ databases">
        <authorList>
            <person name="Varghese N."/>
            <person name="Submissions S."/>
        </authorList>
    </citation>
    <scope>NUCLEOTIDE SEQUENCE [LARGE SCALE GENOMIC DNA]</scope>
    <source>
        <strain evidence="7">DSM 28223</strain>
    </source>
</reference>
<dbReference type="GO" id="GO:0003677">
    <property type="term" value="F:DNA binding"/>
    <property type="evidence" value="ECO:0007669"/>
    <property type="project" value="UniProtKB-KW"/>
</dbReference>
<keyword evidence="2" id="KW-0805">Transcription regulation</keyword>
<dbReference type="Pfam" id="PF03466">
    <property type="entry name" value="LysR_substrate"/>
    <property type="match status" value="1"/>
</dbReference>
<dbReference type="InterPro" id="IPR036390">
    <property type="entry name" value="WH_DNA-bd_sf"/>
</dbReference>
<dbReference type="InterPro" id="IPR050176">
    <property type="entry name" value="LTTR"/>
</dbReference>
<feature type="domain" description="HTH lysR-type" evidence="5">
    <location>
        <begin position="1"/>
        <end position="59"/>
    </location>
</feature>
<sequence>MKLDGQHLRALSAILRNGSFDAAAAELGVTQSAVSQRLKALEENVGVKLVNREKPCTGTEAGRRIAAHADHLQAMEQALAVDLGTKVDSQQGRLRIAVNADSLSTWFLDALAAVPDYLYSLNVDDQDFSDDLLRRGEVAAAVTSNGAALAGCDVHYLGKLSYVATASPAFVQRYFRGGIDARSMSLAPMLRYNEKDDLQFQWLDRHFPGKIRPPFHLVPSSEAYAKGTTAGLGWGLNPMGIIQDDLKAGRVVDLRPDARLDIPLYWQVSRLHKSLLAPLTRSVCQTTIQNLPQ</sequence>
<evidence type="ECO:0000256" key="2">
    <source>
        <dbReference type="ARBA" id="ARBA00023015"/>
    </source>
</evidence>
<keyword evidence="4" id="KW-0804">Transcription</keyword>
<accession>A0A1M5JTR2</accession>
<dbReference type="Gene3D" id="1.10.10.10">
    <property type="entry name" value="Winged helix-like DNA-binding domain superfamily/Winged helix DNA-binding domain"/>
    <property type="match status" value="1"/>
</dbReference>
<dbReference type="PROSITE" id="PS50931">
    <property type="entry name" value="HTH_LYSR"/>
    <property type="match status" value="1"/>
</dbReference>
<keyword evidence="3" id="KW-0238">DNA-binding</keyword>
<dbReference type="RefSeq" id="WP_072790737.1">
    <property type="nucleotide sequence ID" value="NZ_FQWM01000001.1"/>
</dbReference>
<dbReference type="Pfam" id="PF00126">
    <property type="entry name" value="HTH_1"/>
    <property type="match status" value="1"/>
</dbReference>
<dbReference type="OrthoDB" id="3252676at2"/>
<dbReference type="NCBIfam" id="NF002964">
    <property type="entry name" value="PRK03635.1"/>
    <property type="match status" value="1"/>
</dbReference>
<evidence type="ECO:0000256" key="4">
    <source>
        <dbReference type="ARBA" id="ARBA00023163"/>
    </source>
</evidence>
<gene>
    <name evidence="6" type="ORF">SAMN04488044_0775</name>
</gene>
<evidence type="ECO:0000256" key="1">
    <source>
        <dbReference type="ARBA" id="ARBA00009437"/>
    </source>
</evidence>
<dbReference type="NCBIfam" id="TIGR03298">
    <property type="entry name" value="argP"/>
    <property type="match status" value="1"/>
</dbReference>
<dbReference type="PANTHER" id="PTHR30579:SF2">
    <property type="entry name" value="HTH-TYPE TRANSCRIPTIONAL REGULATOR ARGP"/>
    <property type="match status" value="1"/>
</dbReference>
<dbReference type="AlphaFoldDB" id="A0A1M5JTR2"/>
<proteinExistence type="inferred from homology"/>
<evidence type="ECO:0000313" key="6">
    <source>
        <dbReference type="EMBL" id="SHG43660.1"/>
    </source>
</evidence>
<dbReference type="InterPro" id="IPR005119">
    <property type="entry name" value="LysR_subst-bd"/>
</dbReference>
<protein>
    <submittedName>
        <fullName evidence="6">LysR family transcriptional regulator, chromosome initiation inhibitor</fullName>
    </submittedName>
</protein>
<evidence type="ECO:0000256" key="3">
    <source>
        <dbReference type="ARBA" id="ARBA00023125"/>
    </source>
</evidence>
<dbReference type="PANTHER" id="PTHR30579">
    <property type="entry name" value="TRANSCRIPTIONAL REGULATOR"/>
    <property type="match status" value="1"/>
</dbReference>
<comment type="similarity">
    <text evidence="1">Belongs to the LysR transcriptional regulatory family.</text>
</comment>
<name>A0A1M5JTR2_9RHOB</name>
<dbReference type="InterPro" id="IPR000847">
    <property type="entry name" value="LysR_HTH_N"/>
</dbReference>
<dbReference type="GO" id="GO:0003700">
    <property type="term" value="F:DNA-binding transcription factor activity"/>
    <property type="evidence" value="ECO:0007669"/>
    <property type="project" value="InterPro"/>
</dbReference>
<dbReference type="InterPro" id="IPR036388">
    <property type="entry name" value="WH-like_DNA-bd_sf"/>
</dbReference>
<evidence type="ECO:0000259" key="5">
    <source>
        <dbReference type="PROSITE" id="PS50931"/>
    </source>
</evidence>
<dbReference type="PRINTS" id="PR00039">
    <property type="entry name" value="HTHLYSR"/>
</dbReference>
<keyword evidence="7" id="KW-1185">Reference proteome</keyword>
<dbReference type="EMBL" id="FQWM01000001">
    <property type="protein sequence ID" value="SHG43660.1"/>
    <property type="molecule type" value="Genomic_DNA"/>
</dbReference>
<evidence type="ECO:0000313" key="7">
    <source>
        <dbReference type="Proteomes" id="UP000184211"/>
    </source>
</evidence>